<dbReference type="eggNOG" id="COG2963">
    <property type="taxonomic scope" value="Bacteria"/>
</dbReference>
<dbReference type="InterPro" id="IPR009492">
    <property type="entry name" value="TniQ"/>
</dbReference>
<feature type="domain" description="Transposon Tn7 transposition protein TnsD C-terminal" evidence="2">
    <location>
        <begin position="202"/>
        <end position="282"/>
    </location>
</feature>
<dbReference type="KEGG" id="har:HEAR2216"/>
<organism evidence="3 4">
    <name type="scientific">Herminiimonas arsenicoxydans</name>
    <dbReference type="NCBI Taxonomy" id="204773"/>
    <lineage>
        <taxon>Bacteria</taxon>
        <taxon>Pseudomonadati</taxon>
        <taxon>Pseudomonadota</taxon>
        <taxon>Betaproteobacteria</taxon>
        <taxon>Burkholderiales</taxon>
        <taxon>Oxalobacteraceae</taxon>
        <taxon>Herminiimonas</taxon>
    </lineage>
</organism>
<gene>
    <name evidence="3" type="ordered locus">HEAR2216</name>
</gene>
<dbReference type="AlphaFoldDB" id="A4G764"/>
<evidence type="ECO:0000259" key="2">
    <source>
        <dbReference type="Pfam" id="PF15978"/>
    </source>
</evidence>
<feature type="domain" description="TniQ" evidence="1">
    <location>
        <begin position="4"/>
        <end position="150"/>
    </location>
</feature>
<dbReference type="EMBL" id="CU207211">
    <property type="protein sequence ID" value="CAL62351.2"/>
    <property type="molecule type" value="Genomic_DNA"/>
</dbReference>
<dbReference type="Proteomes" id="UP000006697">
    <property type="component" value="Chromosome"/>
</dbReference>
<dbReference type="OrthoDB" id="470139at2"/>
<protein>
    <submittedName>
        <fullName evidence="3">Uncharacterized protein</fullName>
    </submittedName>
</protein>
<dbReference type="STRING" id="204773.HEAR2216"/>
<proteinExistence type="predicted"/>
<dbReference type="HOGENOM" id="CLU_615084_0_0_4"/>
<evidence type="ECO:0000313" key="3">
    <source>
        <dbReference type="EMBL" id="CAL62351.2"/>
    </source>
</evidence>
<keyword evidence="4" id="KW-1185">Reference proteome</keyword>
<dbReference type="InterPro" id="IPR032750">
    <property type="entry name" value="TnsD_C"/>
</dbReference>
<name>A4G764_HERAR</name>
<accession>A4G764</accession>
<dbReference type="Pfam" id="PF06527">
    <property type="entry name" value="TniQ"/>
    <property type="match status" value="1"/>
</dbReference>
<evidence type="ECO:0000259" key="1">
    <source>
        <dbReference type="Pfam" id="PF06527"/>
    </source>
</evidence>
<reference evidence="3 4" key="1">
    <citation type="journal article" date="2007" name="PLoS Genet.">
        <title>A tale of two oxidation states: bacterial colonization of arsenic-rich environments.</title>
        <authorList>
            <person name="Muller D."/>
            <person name="Medigue C."/>
            <person name="Koechler S."/>
            <person name="Barbe V."/>
            <person name="Barakat M."/>
            <person name="Talla E."/>
            <person name="Bonnefoy V."/>
            <person name="Krin E."/>
            <person name="Arsene-Ploetze F."/>
            <person name="Carapito C."/>
            <person name="Chandler M."/>
            <person name="Cournoyer B."/>
            <person name="Cruveiller S."/>
            <person name="Dossat C."/>
            <person name="Duval S."/>
            <person name="Heymann M."/>
            <person name="Leize E."/>
            <person name="Lieutaud A."/>
            <person name="Lievremont D."/>
            <person name="Makita Y."/>
            <person name="Mangenot S."/>
            <person name="Nitschke W."/>
            <person name="Ortet P."/>
            <person name="Perdrial N."/>
            <person name="Schoepp B."/>
            <person name="Siguier N."/>
            <person name="Simeonova D.D."/>
            <person name="Rouy Z."/>
            <person name="Segurens B."/>
            <person name="Turlin E."/>
            <person name="Vallenet D."/>
            <person name="Van Dorsselaer A."/>
            <person name="Weiss S."/>
            <person name="Weissenbach J."/>
            <person name="Lett M.C."/>
            <person name="Danchin A."/>
            <person name="Bertin P.N."/>
        </authorList>
    </citation>
    <scope>NUCLEOTIDE SEQUENCE [LARGE SCALE GENOMIC DNA]</scope>
    <source>
        <strain evidence="4">ULPAs1</strain>
    </source>
</reference>
<sequence>MHLLRPYPDELLGSLLSRAMRQLGLSQKRLMRHLTGRNIVTISTVITGHEGIARAFGMDLEEFIHSHTLLPYAVAFMAPRDKERILSSLLSGRSDLCVAAVAQNATKSTSLLKLCVACKAQDLLQYGETYWRRSHQLPGVLLCAMHEQPLRLSDVDIRAKRLMVPPNEVQSVRACAYEVSRVVLMDIARFSDQALRFGLSYGDWAERYRDLAASHGYSFTSGQIFGEVLSADLRAFYGDAYLSALGANINLNRRNSWPALLVRSSGASTTALKHVLLNIFLLNAPSPSRSPSEYERRKKAKPRDWDLIQCKAIAVMDKEVARCRREGRRITVRELAQKAGIVSLLHHFRHEIPMILLWLERFKATPQSERQAGKRPRTYPKKR</sequence>
<evidence type="ECO:0000313" key="4">
    <source>
        <dbReference type="Proteomes" id="UP000006697"/>
    </source>
</evidence>
<dbReference type="Pfam" id="PF15978">
    <property type="entry name" value="TnsD"/>
    <property type="match status" value="1"/>
</dbReference>